<dbReference type="SUPFAM" id="SSF55874">
    <property type="entry name" value="ATPase domain of HSP90 chaperone/DNA topoisomerase II/histidine kinase"/>
    <property type="match status" value="1"/>
</dbReference>
<feature type="transmembrane region" description="Helical" evidence="8">
    <location>
        <begin position="505"/>
        <end position="527"/>
    </location>
</feature>
<feature type="coiled-coil region" evidence="7">
    <location>
        <begin position="169"/>
        <end position="196"/>
    </location>
</feature>
<evidence type="ECO:0000259" key="10">
    <source>
        <dbReference type="PROSITE" id="PS50110"/>
    </source>
</evidence>
<dbReference type="Pfam" id="PF00072">
    <property type="entry name" value="Response_reg"/>
    <property type="match status" value="1"/>
</dbReference>
<evidence type="ECO:0000256" key="3">
    <source>
        <dbReference type="ARBA" id="ARBA00022553"/>
    </source>
</evidence>
<dbReference type="Pfam" id="PF02518">
    <property type="entry name" value="HATPase_c"/>
    <property type="match status" value="1"/>
</dbReference>
<evidence type="ECO:0000259" key="9">
    <source>
        <dbReference type="PROSITE" id="PS50109"/>
    </source>
</evidence>
<organism evidence="11 12">
    <name type="scientific">Cloacibacillus porcorum</name>
    <dbReference type="NCBI Taxonomy" id="1197717"/>
    <lineage>
        <taxon>Bacteria</taxon>
        <taxon>Thermotogati</taxon>
        <taxon>Synergistota</taxon>
        <taxon>Synergistia</taxon>
        <taxon>Synergistales</taxon>
        <taxon>Synergistaceae</taxon>
        <taxon>Cloacibacillus</taxon>
    </lineage>
</organism>
<dbReference type="PANTHER" id="PTHR43047">
    <property type="entry name" value="TWO-COMPONENT HISTIDINE PROTEIN KINASE"/>
    <property type="match status" value="1"/>
</dbReference>
<dbReference type="Gene3D" id="3.40.50.2300">
    <property type="match status" value="1"/>
</dbReference>
<feature type="domain" description="Response regulatory" evidence="10">
    <location>
        <begin position="797"/>
        <end position="918"/>
    </location>
</feature>
<dbReference type="AlphaFoldDB" id="A0A1B2I8C5"/>
<evidence type="ECO:0000256" key="1">
    <source>
        <dbReference type="ARBA" id="ARBA00000085"/>
    </source>
</evidence>
<dbReference type="InterPro" id="IPR011006">
    <property type="entry name" value="CheY-like_superfamily"/>
</dbReference>
<evidence type="ECO:0000313" key="11">
    <source>
        <dbReference type="EMBL" id="ANZ46230.1"/>
    </source>
</evidence>
<dbReference type="PROSITE" id="PS50109">
    <property type="entry name" value="HIS_KIN"/>
    <property type="match status" value="1"/>
</dbReference>
<proteinExistence type="predicted"/>
<dbReference type="EMBL" id="CP016757">
    <property type="protein sequence ID" value="ANZ46230.1"/>
    <property type="molecule type" value="Genomic_DNA"/>
</dbReference>
<keyword evidence="3 6" id="KW-0597">Phosphoprotein</keyword>
<dbReference type="CDD" id="cd16922">
    <property type="entry name" value="HATPase_EvgS-ArcB-TorS-like"/>
    <property type="match status" value="1"/>
</dbReference>
<dbReference type="PRINTS" id="PR00344">
    <property type="entry name" value="BCTRLSENSOR"/>
</dbReference>
<dbReference type="Pfam" id="PF00512">
    <property type="entry name" value="HisKA"/>
    <property type="match status" value="1"/>
</dbReference>
<dbReference type="Gene3D" id="3.30.565.10">
    <property type="entry name" value="Histidine kinase-like ATPase, C-terminal domain"/>
    <property type="match status" value="1"/>
</dbReference>
<dbReference type="STRING" id="1197717.BED41_14640"/>
<evidence type="ECO:0000256" key="5">
    <source>
        <dbReference type="ARBA" id="ARBA00022777"/>
    </source>
</evidence>
<keyword evidence="8" id="KW-0812">Transmembrane</keyword>
<keyword evidence="7" id="KW-0175">Coiled coil</keyword>
<evidence type="ECO:0000313" key="12">
    <source>
        <dbReference type="Proteomes" id="UP000093044"/>
    </source>
</evidence>
<dbReference type="CDD" id="cd17546">
    <property type="entry name" value="REC_hyHK_CKI1_RcsC-like"/>
    <property type="match status" value="1"/>
</dbReference>
<dbReference type="PROSITE" id="PS50110">
    <property type="entry name" value="RESPONSE_REGULATORY"/>
    <property type="match status" value="1"/>
</dbReference>
<dbReference type="InterPro" id="IPR036890">
    <property type="entry name" value="HATPase_C_sf"/>
</dbReference>
<name>A0A1B2I8C5_9BACT</name>
<dbReference type="SMART" id="SM00388">
    <property type="entry name" value="HisKA"/>
    <property type="match status" value="1"/>
</dbReference>
<dbReference type="InterPro" id="IPR003594">
    <property type="entry name" value="HATPase_dom"/>
</dbReference>
<dbReference type="InterPro" id="IPR001638">
    <property type="entry name" value="Solute-binding_3/MltF_N"/>
</dbReference>
<dbReference type="InterPro" id="IPR005467">
    <property type="entry name" value="His_kinase_dom"/>
</dbReference>
<dbReference type="FunFam" id="3.30.565.10:FF:000010">
    <property type="entry name" value="Sensor histidine kinase RcsC"/>
    <property type="match status" value="1"/>
</dbReference>
<evidence type="ECO:0000256" key="2">
    <source>
        <dbReference type="ARBA" id="ARBA00012438"/>
    </source>
</evidence>
<evidence type="ECO:0000256" key="8">
    <source>
        <dbReference type="SAM" id="Phobius"/>
    </source>
</evidence>
<dbReference type="InterPro" id="IPR001789">
    <property type="entry name" value="Sig_transdc_resp-reg_receiver"/>
</dbReference>
<dbReference type="InterPro" id="IPR036097">
    <property type="entry name" value="HisK_dim/P_sf"/>
</dbReference>
<dbReference type="RefSeq" id="WP_066747986.1">
    <property type="nucleotide sequence ID" value="NZ_CP016757.1"/>
</dbReference>
<dbReference type="InterPro" id="IPR004358">
    <property type="entry name" value="Sig_transdc_His_kin-like_C"/>
</dbReference>
<dbReference type="SMART" id="SM00448">
    <property type="entry name" value="REC"/>
    <property type="match status" value="1"/>
</dbReference>
<feature type="modified residue" description="4-aspartylphosphate" evidence="6">
    <location>
        <position position="849"/>
    </location>
</feature>
<keyword evidence="8" id="KW-0472">Membrane</keyword>
<dbReference type="Gene3D" id="3.40.190.10">
    <property type="entry name" value="Periplasmic binding protein-like II"/>
    <property type="match status" value="4"/>
</dbReference>
<dbReference type="Gene3D" id="1.10.287.130">
    <property type="match status" value="1"/>
</dbReference>
<dbReference type="InterPro" id="IPR003661">
    <property type="entry name" value="HisK_dim/P_dom"/>
</dbReference>
<dbReference type="GO" id="GO:0000155">
    <property type="term" value="F:phosphorelay sensor kinase activity"/>
    <property type="evidence" value="ECO:0007669"/>
    <property type="project" value="InterPro"/>
</dbReference>
<dbReference type="KEGG" id="cpor:BED41_14640"/>
<dbReference type="SUPFAM" id="SSF53850">
    <property type="entry name" value="Periplasmic binding protein-like II"/>
    <property type="match status" value="2"/>
</dbReference>
<gene>
    <name evidence="11" type="ORF">BED41_14640</name>
</gene>
<dbReference type="Proteomes" id="UP000093044">
    <property type="component" value="Chromosome"/>
</dbReference>
<feature type="domain" description="Histidine kinase" evidence="9">
    <location>
        <begin position="551"/>
        <end position="771"/>
    </location>
</feature>
<dbReference type="CDD" id="cd00082">
    <property type="entry name" value="HisKA"/>
    <property type="match status" value="1"/>
</dbReference>
<dbReference type="SMART" id="SM00387">
    <property type="entry name" value="HATPase_c"/>
    <property type="match status" value="1"/>
</dbReference>
<dbReference type="SUPFAM" id="SSF52172">
    <property type="entry name" value="CheY-like"/>
    <property type="match status" value="1"/>
</dbReference>
<keyword evidence="8" id="KW-1133">Transmembrane helix</keyword>
<dbReference type="SMART" id="SM00062">
    <property type="entry name" value="PBPb"/>
    <property type="match status" value="2"/>
</dbReference>
<dbReference type="GeneID" id="83059082"/>
<evidence type="ECO:0000256" key="4">
    <source>
        <dbReference type="ARBA" id="ARBA00022679"/>
    </source>
</evidence>
<keyword evidence="4" id="KW-0808">Transferase</keyword>
<comment type="catalytic activity">
    <reaction evidence="1">
        <text>ATP + protein L-histidine = ADP + protein N-phospho-L-histidine.</text>
        <dbReference type="EC" id="2.7.13.3"/>
    </reaction>
</comment>
<protein>
    <recommendedName>
        <fullName evidence="2">histidine kinase</fullName>
        <ecNumber evidence="2">2.7.13.3</ecNumber>
    </recommendedName>
</protein>
<sequence length="923" mass="104221">MHKRTLQITLLILFVLILYPAVSVSAAAKTVRVAFPLQEGFSEFDDKGTIGGYNYEYLEKLAEFNNWKCEYIKIDDASFEDRVDKSYRMLISGEVDIVGATMYRPELEKRFSYPRASYGTVYTTLSALEDNYRKKDLNNFLASHLRIATFKLSEYRRKELELFLPREVYDYELIECRNVEEQMEALRQNRADLAMDISIHSREGLVEVARISPWPIFLVVNKDRDDILAELDEGMRKISIAFPNYQNALYEKYFGKRRNDFSVNDRERAYIKKATAVKVLCIEKGAPYVFKDSDGVLRGMSVELLKVFSKAIGLRLEFVSAPPTGDIQKLTASGEYTVIAGIKSAIDIVKGGGRVTTRPFSKVEDVSFVSDGYFDRDKKIKTMAVLRNSQQDRERPDGFEIKPYDDIEAAIRAVERKEADFGVGNSRTVDFYVSQNRFNVRVIPNQNKFSNIGFVVCGEENLPLLTMLNRYIESINNNELYNITLDSFTYSEKNSIVLFARQNPLAATVIFMIFGGLAASGLLLWFFHRREMERNLVLERANAAKSDFLSRMSHDMRTPMNAIIGLSEFAGGEKDQDELRRSLGNINNAGKYLLSLINDTLDMSKIDSNIMTLVPVDFTFGELFEEINNIIMPQVRTRGITFDCDIDADRSLVYNADKTRIEQILVNLLNNAIKFTAEGGHVVLILKTEDINETLLTAVVKDDGIGISPEFQKRMFEPFSLDTERQGRATGGTGLGLSIVKRLVALMGGSVECESDVGKGTKFTVKVPLAVTGERRLSHERTPQKEEAGGAGLSGIRVLLVDDHKLNILVAKKLLERKNITVDVAENGREALDKFRAAAPGFYDAILMDIRMPVMDGLEATRLIRAEERDDAKKIPIIAMSANAFDEDVRLSLDAGMDVHLSKPVEPQLLYETLEKFTKGRPS</sequence>
<keyword evidence="5" id="KW-0418">Kinase</keyword>
<dbReference type="EC" id="2.7.13.3" evidence="2"/>
<reference evidence="11" key="1">
    <citation type="submission" date="2016-08" db="EMBL/GenBank/DDBJ databases">
        <title>Complete genome of Cloacibacillus porcorum.</title>
        <authorList>
            <person name="Looft T."/>
            <person name="Bayles D.O."/>
            <person name="Alt D.P."/>
        </authorList>
    </citation>
    <scope>NUCLEOTIDE SEQUENCE [LARGE SCALE GENOMIC DNA]</scope>
    <source>
        <strain evidence="11">CL-84</strain>
    </source>
</reference>
<evidence type="ECO:0000256" key="6">
    <source>
        <dbReference type="PROSITE-ProRule" id="PRU00169"/>
    </source>
</evidence>
<accession>A0A1B2I8C5</accession>
<keyword evidence="12" id="KW-1185">Reference proteome</keyword>
<evidence type="ECO:0000256" key="7">
    <source>
        <dbReference type="SAM" id="Coils"/>
    </source>
</evidence>
<dbReference type="SUPFAM" id="SSF47384">
    <property type="entry name" value="Homodimeric domain of signal transducing histidine kinase"/>
    <property type="match status" value="1"/>
</dbReference>